<proteinExistence type="predicted"/>
<sequence length="84" mass="9416">MSNRLPEQRCRDKTGRDDTQVFIFNFLSFLSLPESQTQTRRSGGRKQQGLPDRCALQVGSHSRTWPCPGHATQHATVEDECGVG</sequence>
<gene>
    <name evidence="1" type="ORF">C2S_2344</name>
</gene>
<dbReference type="EMBL" id="CABFJX010000396">
    <property type="protein sequence ID" value="VTT79196.1"/>
    <property type="molecule type" value="Genomic_DNA"/>
</dbReference>
<comment type="caution">
    <text evidence="1">The sequence shown here is derived from an EMBL/GenBank/DDBJ whole genome shotgun (WGS) entry which is preliminary data.</text>
</comment>
<name>A0A9Q9RXC2_FUSFU</name>
<evidence type="ECO:0000313" key="2">
    <source>
        <dbReference type="Proteomes" id="UP000760494"/>
    </source>
</evidence>
<reference evidence="1" key="1">
    <citation type="submission" date="2019-05" db="EMBL/GenBank/DDBJ databases">
        <authorList>
            <person name="Piombo E."/>
        </authorList>
    </citation>
    <scope>NUCLEOTIDE SEQUENCE</scope>
    <source>
        <strain evidence="1">C2S</strain>
    </source>
</reference>
<accession>A0A9Q9RXC2</accession>
<evidence type="ECO:0000313" key="1">
    <source>
        <dbReference type="EMBL" id="VTT79196.1"/>
    </source>
</evidence>
<protein>
    <submittedName>
        <fullName evidence="1">Uncharacterized protein</fullName>
    </submittedName>
</protein>
<dbReference type="AlphaFoldDB" id="A0A9Q9RXC2"/>
<dbReference type="Proteomes" id="UP000760494">
    <property type="component" value="Unassembled WGS sequence"/>
</dbReference>
<organism evidence="1 2">
    <name type="scientific">Fusarium fujikuroi</name>
    <name type="common">Bakanae and foot rot disease fungus</name>
    <name type="synonym">Gibberella fujikuroi</name>
    <dbReference type="NCBI Taxonomy" id="5127"/>
    <lineage>
        <taxon>Eukaryota</taxon>
        <taxon>Fungi</taxon>
        <taxon>Dikarya</taxon>
        <taxon>Ascomycota</taxon>
        <taxon>Pezizomycotina</taxon>
        <taxon>Sordariomycetes</taxon>
        <taxon>Hypocreomycetidae</taxon>
        <taxon>Hypocreales</taxon>
        <taxon>Nectriaceae</taxon>
        <taxon>Fusarium</taxon>
        <taxon>Fusarium fujikuroi species complex</taxon>
    </lineage>
</organism>